<dbReference type="Gene3D" id="3.40.50.300">
    <property type="entry name" value="P-loop containing nucleotide triphosphate hydrolases"/>
    <property type="match status" value="1"/>
</dbReference>
<dbReference type="EMBL" id="FQTT01000013">
    <property type="protein sequence ID" value="SHE26176.1"/>
    <property type="molecule type" value="Genomic_DNA"/>
</dbReference>
<dbReference type="InterPro" id="IPR047641">
    <property type="entry name" value="ABC_transpr_MalK/UgpC-like"/>
</dbReference>
<keyword evidence="4" id="KW-0067">ATP-binding</keyword>
<evidence type="ECO:0000256" key="2">
    <source>
        <dbReference type="ARBA" id="ARBA00022475"/>
    </source>
</evidence>
<dbReference type="GO" id="GO:0005524">
    <property type="term" value="F:ATP binding"/>
    <property type="evidence" value="ECO:0007669"/>
    <property type="project" value="UniProtKB-KW"/>
</dbReference>
<feature type="domain" description="ABC transporter" evidence="7">
    <location>
        <begin position="5"/>
        <end position="236"/>
    </location>
</feature>
<dbReference type="RefSeq" id="WP_073332323.1">
    <property type="nucleotide sequence ID" value="NZ_FQTT01000013.1"/>
</dbReference>
<dbReference type="FunFam" id="3.40.50.300:FF:000042">
    <property type="entry name" value="Maltose/maltodextrin ABC transporter, ATP-binding protein"/>
    <property type="match status" value="1"/>
</dbReference>
<evidence type="ECO:0000256" key="1">
    <source>
        <dbReference type="ARBA" id="ARBA00022448"/>
    </source>
</evidence>
<dbReference type="InterPro" id="IPR017871">
    <property type="entry name" value="ABC_transporter-like_CS"/>
</dbReference>
<keyword evidence="2" id="KW-1003">Cell membrane</keyword>
<keyword evidence="3" id="KW-0547">Nucleotide-binding</keyword>
<dbReference type="STRING" id="1892869.ACGLYG10_2419"/>
<evidence type="ECO:0000256" key="5">
    <source>
        <dbReference type="ARBA" id="ARBA00022967"/>
    </source>
</evidence>
<dbReference type="OrthoDB" id="3180400at2"/>
<evidence type="ECO:0000313" key="8">
    <source>
        <dbReference type="EMBL" id="SHE26176.1"/>
    </source>
</evidence>
<keyword evidence="9" id="KW-1185">Reference proteome</keyword>
<dbReference type="SUPFAM" id="SSF50331">
    <property type="entry name" value="MOP-like"/>
    <property type="match status" value="1"/>
</dbReference>
<keyword evidence="1" id="KW-0813">Transport</keyword>
<dbReference type="Gene3D" id="2.40.50.100">
    <property type="match status" value="1"/>
</dbReference>
<evidence type="ECO:0000256" key="6">
    <source>
        <dbReference type="ARBA" id="ARBA00023136"/>
    </source>
</evidence>
<evidence type="ECO:0000313" key="9">
    <source>
        <dbReference type="Proteomes" id="UP000184291"/>
    </source>
</evidence>
<sequence length="378" mass="40490">MTSTIEMRGLVKQYPNGVRGVDGINLLIREGEFFALLGPSGCGKTTLLRTIAGLETITEGSLHIGGVDMTDTEPGERGVAMVFQDYALFPHMNVLDNIAYPLRVRKVSKTERRRVATDTAGELSLDGLLDRRPGQLSGGQQQRVALARAIATRPEVLLLDEPLSNLDARLRLEARTFLKELQRDLGITSVFVTHDQAEALALADRIAVMKDGRIQQVGTPREIFHAPANEFVASFIGAHPMNLVAGVLRGGRIASMGTVIPAPGAAAHALPDGAHVTWGVRPEYVDWTPIPAGSTEDSPLSPDDSATAIGAVAGNVYTVENLGANTLLTMRAGTDRLQAVVGEDPLPEPGQRCWFTFPMAKILVFDTDTGTLIGGGQR</sequence>
<dbReference type="InterPro" id="IPR003439">
    <property type="entry name" value="ABC_transporter-like_ATP-bd"/>
</dbReference>
<dbReference type="SUPFAM" id="SSF52540">
    <property type="entry name" value="P-loop containing nucleoside triphosphate hydrolases"/>
    <property type="match status" value="1"/>
</dbReference>
<dbReference type="PROSITE" id="PS50893">
    <property type="entry name" value="ABC_TRANSPORTER_2"/>
    <property type="match status" value="1"/>
</dbReference>
<dbReference type="SMART" id="SM00382">
    <property type="entry name" value="AAA"/>
    <property type="match status" value="1"/>
</dbReference>
<dbReference type="InterPro" id="IPR027417">
    <property type="entry name" value="P-loop_NTPase"/>
</dbReference>
<evidence type="ECO:0000256" key="4">
    <source>
        <dbReference type="ARBA" id="ARBA00022840"/>
    </source>
</evidence>
<dbReference type="InterPro" id="IPR040582">
    <property type="entry name" value="OB_MalK-like"/>
</dbReference>
<dbReference type="GO" id="GO:0055052">
    <property type="term" value="C:ATP-binding cassette (ABC) transporter complex, substrate-binding subunit-containing"/>
    <property type="evidence" value="ECO:0007669"/>
    <property type="project" value="TreeGrafter"/>
</dbReference>
<dbReference type="AlphaFoldDB" id="A0A1M4S1S1"/>
<accession>A0A1M4S1S1</accession>
<dbReference type="Proteomes" id="UP000184291">
    <property type="component" value="Unassembled WGS sequence"/>
</dbReference>
<dbReference type="Gene3D" id="2.40.50.140">
    <property type="entry name" value="Nucleic acid-binding proteins"/>
    <property type="match status" value="1"/>
</dbReference>
<keyword evidence="5" id="KW-1278">Translocase</keyword>
<dbReference type="Pfam" id="PF00005">
    <property type="entry name" value="ABC_tran"/>
    <property type="match status" value="1"/>
</dbReference>
<evidence type="ECO:0000256" key="3">
    <source>
        <dbReference type="ARBA" id="ARBA00022741"/>
    </source>
</evidence>
<dbReference type="PROSITE" id="PS00211">
    <property type="entry name" value="ABC_TRANSPORTER_1"/>
    <property type="match status" value="1"/>
</dbReference>
<evidence type="ECO:0000259" key="7">
    <source>
        <dbReference type="PROSITE" id="PS50893"/>
    </source>
</evidence>
<name>A0A1M4S1S1_9ACTO</name>
<reference evidence="9" key="1">
    <citation type="submission" date="2016-09" db="EMBL/GenBank/DDBJ databases">
        <authorList>
            <person name="Strepis N."/>
        </authorList>
    </citation>
    <scope>NUCLEOTIDE SEQUENCE [LARGE SCALE GENOMIC DNA]</scope>
</reference>
<dbReference type="PANTHER" id="PTHR43875:SF15">
    <property type="entry name" value="TREHALOSE IMPORT ATP-BINDING PROTEIN SUGC"/>
    <property type="match status" value="1"/>
</dbReference>
<dbReference type="Pfam" id="PF17912">
    <property type="entry name" value="OB_MalK"/>
    <property type="match status" value="1"/>
</dbReference>
<organism evidence="8 9">
    <name type="scientific">Actinomyces glycerinitolerans</name>
    <dbReference type="NCBI Taxonomy" id="1892869"/>
    <lineage>
        <taxon>Bacteria</taxon>
        <taxon>Bacillati</taxon>
        <taxon>Actinomycetota</taxon>
        <taxon>Actinomycetes</taxon>
        <taxon>Actinomycetales</taxon>
        <taxon>Actinomycetaceae</taxon>
        <taxon>Actinomyces</taxon>
    </lineage>
</organism>
<keyword evidence="6" id="KW-0472">Membrane</keyword>
<protein>
    <submittedName>
        <fullName evidence="8">Transport-associated ob type 1</fullName>
    </submittedName>
</protein>
<gene>
    <name evidence="8" type="ORF">ACGLYG10_2419</name>
</gene>
<dbReference type="GO" id="GO:0140359">
    <property type="term" value="F:ABC-type transporter activity"/>
    <property type="evidence" value="ECO:0007669"/>
    <property type="project" value="UniProtKB-ARBA"/>
</dbReference>
<dbReference type="GO" id="GO:0016887">
    <property type="term" value="F:ATP hydrolysis activity"/>
    <property type="evidence" value="ECO:0007669"/>
    <property type="project" value="InterPro"/>
</dbReference>
<dbReference type="PANTHER" id="PTHR43875">
    <property type="entry name" value="MALTODEXTRIN IMPORT ATP-BINDING PROTEIN MSMX"/>
    <property type="match status" value="1"/>
</dbReference>
<proteinExistence type="predicted"/>
<dbReference type="InterPro" id="IPR003593">
    <property type="entry name" value="AAA+_ATPase"/>
</dbReference>
<dbReference type="InterPro" id="IPR008995">
    <property type="entry name" value="Mo/tungstate-bd_C_term_dom"/>
</dbReference>
<dbReference type="InterPro" id="IPR012340">
    <property type="entry name" value="NA-bd_OB-fold"/>
</dbReference>